<evidence type="ECO:0000313" key="2">
    <source>
        <dbReference type="Proteomes" id="UP000241421"/>
    </source>
</evidence>
<name>A0A2U2HL98_9BURK</name>
<comment type="caution">
    <text evidence="1">The sequence shown here is derived from an EMBL/GenBank/DDBJ whole genome shotgun (WGS) entry which is preliminary data.</text>
</comment>
<organism evidence="1 2">
    <name type="scientific">Massilia glaciei</name>
    <dbReference type="NCBI Taxonomy" id="1524097"/>
    <lineage>
        <taxon>Bacteria</taxon>
        <taxon>Pseudomonadati</taxon>
        <taxon>Pseudomonadota</taxon>
        <taxon>Betaproteobacteria</taxon>
        <taxon>Burkholderiales</taxon>
        <taxon>Oxalobacteraceae</taxon>
        <taxon>Telluria group</taxon>
        <taxon>Massilia</taxon>
    </lineage>
</organism>
<reference evidence="1 2" key="1">
    <citation type="submission" date="2018-04" db="EMBL/GenBank/DDBJ databases">
        <title>Massilia violaceinigra sp. nov., a novel purple-pigmented bacterium isolated from Tianshan glacier, Xinjiang, China.</title>
        <authorList>
            <person name="Wang H."/>
        </authorList>
    </citation>
    <scope>NUCLEOTIDE SEQUENCE [LARGE SCALE GENOMIC DNA]</scope>
    <source>
        <strain evidence="1 2">B448-2</strain>
    </source>
</reference>
<gene>
    <name evidence="1" type="ORF">C7C56_012800</name>
</gene>
<keyword evidence="2" id="KW-1185">Reference proteome</keyword>
<dbReference type="Proteomes" id="UP000241421">
    <property type="component" value="Unassembled WGS sequence"/>
</dbReference>
<sequence length="55" mass="6545">MNSTQADTMMQRWTAIQYELLPELKNEIGPLTPKLEKVIHILDWTRIEEFVAQSW</sequence>
<dbReference type="AlphaFoldDB" id="A0A2U2HL98"/>
<protein>
    <submittedName>
        <fullName evidence="1">IS5/IS1182 family transposase</fullName>
    </submittedName>
</protein>
<proteinExistence type="predicted"/>
<accession>A0A2U2HL98</accession>
<dbReference type="EMBL" id="PXWF02000209">
    <property type="protein sequence ID" value="PWF48253.1"/>
    <property type="molecule type" value="Genomic_DNA"/>
</dbReference>
<feature type="non-terminal residue" evidence="1">
    <location>
        <position position="55"/>
    </location>
</feature>
<evidence type="ECO:0000313" key="1">
    <source>
        <dbReference type="EMBL" id="PWF48253.1"/>
    </source>
</evidence>